<reference evidence="1 2" key="1">
    <citation type="submission" date="2013-01" db="EMBL/GenBank/DDBJ databases">
        <authorList>
            <person name="Harkins D.M."/>
            <person name="Durkin A.S."/>
            <person name="Brinkac L.M."/>
            <person name="Haft D.H."/>
            <person name="Selengut J.D."/>
            <person name="Sanka R."/>
            <person name="DePew J."/>
            <person name="Purushe J."/>
            <person name="Hospenthal D.R."/>
            <person name="Murray C.K."/>
            <person name="Pimentel G."/>
            <person name="Wasfy M."/>
            <person name="Parker T."/>
            <person name="Miller R.S."/>
            <person name="Vinetz J.M."/>
            <person name="Sutton G.G."/>
            <person name="Nierman W.C."/>
            <person name="Fouts D.E."/>
        </authorList>
    </citation>
    <scope>NUCLEOTIDE SEQUENCE [LARGE SCALE GENOMIC DNA]</scope>
    <source>
        <strain evidence="1 2">2006001854</strain>
    </source>
</reference>
<organism evidence="1 2">
    <name type="scientific">Leptospira interrogans str. 2006001854</name>
    <dbReference type="NCBI Taxonomy" id="1001590"/>
    <lineage>
        <taxon>Bacteria</taxon>
        <taxon>Pseudomonadati</taxon>
        <taxon>Spirochaetota</taxon>
        <taxon>Spirochaetia</taxon>
        <taxon>Leptospirales</taxon>
        <taxon>Leptospiraceae</taxon>
        <taxon>Leptospira</taxon>
    </lineage>
</organism>
<evidence type="ECO:0008006" key="3">
    <source>
        <dbReference type="Google" id="ProtNLM"/>
    </source>
</evidence>
<name>M6GKS1_LEPIR</name>
<protein>
    <recommendedName>
        <fullName evidence="3">Profilin domain protein</fullName>
    </recommendedName>
</protein>
<accession>M6GKS1</accession>
<evidence type="ECO:0000313" key="2">
    <source>
        <dbReference type="Proteomes" id="UP000012128"/>
    </source>
</evidence>
<gene>
    <name evidence="1" type="ORF">LEP1GSC037_2558</name>
</gene>
<dbReference type="EMBL" id="AFLW02000066">
    <property type="protein sequence ID" value="EMM83159.1"/>
    <property type="molecule type" value="Genomic_DNA"/>
</dbReference>
<sequence>MYETKKISNDDLESLITGVKSQSIEVVGNYLYKGFRIQVSKYNLSGAERVQLLYQKRRNNGLCIVCGNKVTKKNPSSGKLYRLCEHHRKTIDKKK</sequence>
<dbReference type="Proteomes" id="UP000012128">
    <property type="component" value="Unassembled WGS sequence"/>
</dbReference>
<comment type="caution">
    <text evidence="1">The sequence shown here is derived from an EMBL/GenBank/DDBJ whole genome shotgun (WGS) entry which is preliminary data.</text>
</comment>
<dbReference type="AlphaFoldDB" id="M6GKS1"/>
<dbReference type="NCBIfam" id="NF047605">
    <property type="entry name" value="LIC10235_fam"/>
    <property type="match status" value="1"/>
</dbReference>
<evidence type="ECO:0000313" key="1">
    <source>
        <dbReference type="EMBL" id="EMM83159.1"/>
    </source>
</evidence>
<proteinExistence type="predicted"/>